<gene>
    <name evidence="1" type="ORF">GGH94_006392</name>
</gene>
<evidence type="ECO:0000313" key="2">
    <source>
        <dbReference type="Proteomes" id="UP001140074"/>
    </source>
</evidence>
<sequence length="518" mass="57646">MSAATPYRNNLQSLVRAQESKKYDLEFLDEQMLHLSDSDDDNGDSDKTTNITLLADHDVQSALPDIPKEDAERVCAQLRADVDSARSPACLTLFNTNTRVHMAPVSTDKRVGAFATSFNEADPVERVFSTFTNVDDHHSILRRILKSGWIIAQANSGWKLTQPIGDMLLRTMCFESDRYIAHCAWLALQTCIELRIPAWELQLDTFFLFLEELQGKLCDRADDDKMSNDSMACQSDSSSTSSLSVYVAVVVPKHSSTARASAERVAFMLDIAARSLDLPSVADSCRVLTMFVASLLDHGNCLYHFRMQQSLASLLDRVSPASKWSLVWGELIAELGRLFVHLQIQTQLGIVEHLPASNKRCMQIRRSLSFLFLRKQSLDGSEGDVSLDSLARAATLPSQIVLRVVSEMMHGGEQPFRMDSSVDFAQLEAAVGLLSNTLDSVQAMHDVRDVARAIYQRLCAINRRISDGIADNIDKTLAKDAVQTLVVRLFMTAISDSTERLSPVYSSTRTLDNWLNAS</sequence>
<organism evidence="1 2">
    <name type="scientific">Coemansia aciculifera</name>
    <dbReference type="NCBI Taxonomy" id="417176"/>
    <lineage>
        <taxon>Eukaryota</taxon>
        <taxon>Fungi</taxon>
        <taxon>Fungi incertae sedis</taxon>
        <taxon>Zoopagomycota</taxon>
        <taxon>Kickxellomycotina</taxon>
        <taxon>Kickxellomycetes</taxon>
        <taxon>Kickxellales</taxon>
        <taxon>Kickxellaceae</taxon>
        <taxon>Coemansia</taxon>
    </lineage>
</organism>
<dbReference type="Proteomes" id="UP001140074">
    <property type="component" value="Unassembled WGS sequence"/>
</dbReference>
<comment type="caution">
    <text evidence="1">The sequence shown here is derived from an EMBL/GenBank/DDBJ whole genome shotgun (WGS) entry which is preliminary data.</text>
</comment>
<protein>
    <submittedName>
        <fullName evidence="1">Uncharacterized protein</fullName>
    </submittedName>
</protein>
<evidence type="ECO:0000313" key="1">
    <source>
        <dbReference type="EMBL" id="KAJ2858893.1"/>
    </source>
</evidence>
<dbReference type="EMBL" id="JANBUY010000457">
    <property type="protein sequence ID" value="KAJ2858893.1"/>
    <property type="molecule type" value="Genomic_DNA"/>
</dbReference>
<accession>A0A9W8IBP3</accession>
<reference evidence="1" key="1">
    <citation type="submission" date="2022-07" db="EMBL/GenBank/DDBJ databases">
        <title>Phylogenomic reconstructions and comparative analyses of Kickxellomycotina fungi.</title>
        <authorList>
            <person name="Reynolds N.K."/>
            <person name="Stajich J.E."/>
            <person name="Barry K."/>
            <person name="Grigoriev I.V."/>
            <person name="Crous P."/>
            <person name="Smith M.E."/>
        </authorList>
    </citation>
    <scope>NUCLEOTIDE SEQUENCE</scope>
    <source>
        <strain evidence="1">RSA 476</strain>
    </source>
</reference>
<name>A0A9W8IBP3_9FUNG</name>
<keyword evidence="2" id="KW-1185">Reference proteome</keyword>
<dbReference type="AlphaFoldDB" id="A0A9W8IBP3"/>
<proteinExistence type="predicted"/>